<evidence type="ECO:0000256" key="1">
    <source>
        <dbReference type="SAM" id="Phobius"/>
    </source>
</evidence>
<dbReference type="OrthoDB" id="9802842at2"/>
<dbReference type="Proteomes" id="UP000189883">
    <property type="component" value="Chromosome"/>
</dbReference>
<proteinExistence type="predicted"/>
<organism evidence="2 4">
    <name type="scientific">Riemerella anatipestifer</name>
    <name type="common">Moraxella anatipestifer</name>
    <dbReference type="NCBI Taxonomy" id="34085"/>
    <lineage>
        <taxon>Bacteria</taxon>
        <taxon>Pseudomonadati</taxon>
        <taxon>Bacteroidota</taxon>
        <taxon>Flavobacteriia</taxon>
        <taxon>Flavobacteriales</taxon>
        <taxon>Weeksellaceae</taxon>
        <taxon>Riemerella</taxon>
    </lineage>
</organism>
<dbReference type="GO" id="GO:0016020">
    <property type="term" value="C:membrane"/>
    <property type="evidence" value="ECO:0007669"/>
    <property type="project" value="InterPro"/>
</dbReference>
<keyword evidence="1" id="KW-1133">Transmembrane helix</keyword>
<evidence type="ECO:0000313" key="3">
    <source>
        <dbReference type="EMBL" id="MCW0523803.1"/>
    </source>
</evidence>
<feature type="transmembrane region" description="Helical" evidence="1">
    <location>
        <begin position="160"/>
        <end position="178"/>
    </location>
</feature>
<keyword evidence="1" id="KW-0472">Membrane</keyword>
<accession>A0A162CL69</accession>
<dbReference type="AlphaFoldDB" id="A0A162CL69"/>
<feature type="transmembrane region" description="Helical" evidence="1">
    <location>
        <begin position="106"/>
        <end position="125"/>
    </location>
</feature>
<sequence length="222" mass="25186">MAGLTSSTIGRKYAMALSAIFLLVFLVMHLSVNMLSVFSESAFNQASYFMGYNPFVQFLMQPILIFAVFFHFVMGFVLEAKNNKARPVKYAVNGAKANSSWMSRNMIISGAVILAFLALHMYDFWVHEMTYKYIPGEGDPSDVARFWEELHEKFSNPIRVAFYVVSFVLLGLHLAHGFQSSFQSIGARHPKYTPCIMALGKWYSILIPLGFIFVAVFHFVTQ</sequence>
<reference evidence="3" key="2">
    <citation type="submission" date="2022-10" db="EMBL/GenBank/DDBJ databases">
        <title>Sifting through the core-genome to identify putative cross-protective antigens against Riemerella anatipestifer.</title>
        <authorList>
            <person name="Zheng X."/>
            <person name="Zhang W."/>
        </authorList>
    </citation>
    <scope>NUCLEOTIDE SEQUENCE</scope>
    <source>
        <strain evidence="3">ZWRA178</strain>
    </source>
</reference>
<feature type="transmembrane region" description="Helical" evidence="1">
    <location>
        <begin position="199"/>
        <end position="220"/>
    </location>
</feature>
<dbReference type="OMA" id="LHFYDFW"/>
<evidence type="ECO:0000313" key="2">
    <source>
        <dbReference type="EMBL" id="AQY21639.1"/>
    </source>
</evidence>
<dbReference type="Gene3D" id="1.20.1300.10">
    <property type="entry name" value="Fumarate reductase/succinate dehydrogenase, transmembrane subunit"/>
    <property type="match status" value="1"/>
</dbReference>
<name>A0A162CL69_RIEAN</name>
<dbReference type="EMBL" id="JAOZYT010000028">
    <property type="protein sequence ID" value="MCW0523803.1"/>
    <property type="molecule type" value="Genomic_DNA"/>
</dbReference>
<dbReference type="RefSeq" id="WP_004918227.1">
    <property type="nucleotide sequence ID" value="NZ_CP011859.1"/>
</dbReference>
<gene>
    <name evidence="2" type="ORF">AB406_0681</name>
    <name evidence="3" type="ORF">OKE68_05675</name>
</gene>
<dbReference type="Proteomes" id="UP001207440">
    <property type="component" value="Unassembled WGS sequence"/>
</dbReference>
<dbReference type="CDD" id="cd03498">
    <property type="entry name" value="SQR_TypeB_2_TM"/>
    <property type="match status" value="1"/>
</dbReference>
<dbReference type="EMBL" id="CP011859">
    <property type="protein sequence ID" value="AQY21639.1"/>
    <property type="molecule type" value="Genomic_DNA"/>
</dbReference>
<feature type="transmembrane region" description="Helical" evidence="1">
    <location>
        <begin position="55"/>
        <end position="78"/>
    </location>
</feature>
<dbReference type="NCBIfam" id="TIGR02046">
    <property type="entry name" value="sdhC_b558_fam"/>
    <property type="match status" value="1"/>
</dbReference>
<dbReference type="eggNOG" id="ENOG502Z7RU">
    <property type="taxonomic scope" value="Bacteria"/>
</dbReference>
<evidence type="ECO:0000313" key="4">
    <source>
        <dbReference type="Proteomes" id="UP000189883"/>
    </source>
</evidence>
<keyword evidence="1" id="KW-0812">Transmembrane</keyword>
<dbReference type="InterPro" id="IPR034804">
    <property type="entry name" value="SQR/QFR_C/D"/>
</dbReference>
<dbReference type="InterPro" id="IPR011138">
    <property type="entry name" value="Cytochrome_b-558"/>
</dbReference>
<dbReference type="SUPFAM" id="SSF81343">
    <property type="entry name" value="Fumarate reductase respiratory complex transmembrane subunits"/>
    <property type="match status" value="1"/>
</dbReference>
<protein>
    <submittedName>
        <fullName evidence="2">Putative succinate dehydrogenase/fumarate reductase, cytochrome b subunit</fullName>
    </submittedName>
    <submittedName>
        <fullName evidence="3">Succinate dehydrogenase cytochrome b subunit</fullName>
    </submittedName>
</protein>
<reference evidence="2 4" key="1">
    <citation type="submission" date="2015-06" db="EMBL/GenBank/DDBJ databases">
        <title>R. anatipestifer strain HXb2 is the most virulent strain so far, and the genome sequence would help us uncover the pathogenesis.</title>
        <authorList>
            <person name="Hu Q."/>
            <person name="Qi J."/>
            <person name="Bo H."/>
            <person name="Liu G."/>
            <person name="Tao M."/>
            <person name="Ding Y."/>
            <person name="Xue Y."/>
        </authorList>
    </citation>
    <scope>NUCLEOTIDE SEQUENCE [LARGE SCALE GENOMIC DNA]</scope>
    <source>
        <strain evidence="2 4">HXb2</strain>
    </source>
</reference>